<dbReference type="InterPro" id="IPR037522">
    <property type="entry name" value="HD_GYP_dom"/>
</dbReference>
<dbReference type="Proteomes" id="UP000199412">
    <property type="component" value="Unassembled WGS sequence"/>
</dbReference>
<organism evidence="4 5">
    <name type="scientific">Rhodospira trueperi</name>
    <dbReference type="NCBI Taxonomy" id="69960"/>
    <lineage>
        <taxon>Bacteria</taxon>
        <taxon>Pseudomonadati</taxon>
        <taxon>Pseudomonadota</taxon>
        <taxon>Alphaproteobacteria</taxon>
        <taxon>Rhodospirillales</taxon>
        <taxon>Rhodospirillaceae</taxon>
        <taxon>Rhodospira</taxon>
    </lineage>
</organism>
<protein>
    <submittedName>
        <fullName evidence="4">Putative two-component system response regulator</fullName>
    </submittedName>
</protein>
<evidence type="ECO:0000313" key="4">
    <source>
        <dbReference type="EMBL" id="SDE58685.1"/>
    </source>
</evidence>
<keyword evidence="5" id="KW-1185">Reference proteome</keyword>
<dbReference type="CDD" id="cd00077">
    <property type="entry name" value="HDc"/>
    <property type="match status" value="1"/>
</dbReference>
<dbReference type="PROSITE" id="PS50110">
    <property type="entry name" value="RESPONSE_REGULATORY"/>
    <property type="match status" value="1"/>
</dbReference>
<feature type="domain" description="HD-GYP" evidence="3">
    <location>
        <begin position="151"/>
        <end position="348"/>
    </location>
</feature>
<dbReference type="SMART" id="SM00448">
    <property type="entry name" value="REC"/>
    <property type="match status" value="1"/>
</dbReference>
<sequence>MKDDLPPAHTRRARLLVVDDEPANVTLLHAILTAVGYERVHCTRDPQEAVRLHTDTLFDLILLDLRMPGLDGFGVMERIAPLHRSDYMPVIVLTAQTDHDTRQRALTMGARDFIQKPFSTDEVLLRIRNQLEMRLLHQTLEDRVDERTRELLEAQHEVLRRLGWAGEYRDNETGAHVLRMAHSCRLLALAAGLDPAHAEMIFLASQMHDIGKIGIPDAVLLKPARLTPEEWAVMRGHVDISGEILAEPRSELLKLARLIALTHHEKFDGSGYPAGLRGEEIPIEGRIAAVCDVFDALTSNRPYKPAWTVDEATDFLKANAGAFHDPRLVALFLDILPEVVALRDRYQD</sequence>
<dbReference type="InterPro" id="IPR052020">
    <property type="entry name" value="Cyclic_di-GMP/3'3'-cGAMP_PDE"/>
</dbReference>
<dbReference type="EMBL" id="FNAP01000008">
    <property type="protein sequence ID" value="SDE58685.1"/>
    <property type="molecule type" value="Genomic_DNA"/>
</dbReference>
<dbReference type="PANTHER" id="PTHR45228">
    <property type="entry name" value="CYCLIC DI-GMP PHOSPHODIESTERASE TM_0186-RELATED"/>
    <property type="match status" value="1"/>
</dbReference>
<dbReference type="AlphaFoldDB" id="A0A1G7E5M8"/>
<evidence type="ECO:0000256" key="1">
    <source>
        <dbReference type="PROSITE-ProRule" id="PRU00169"/>
    </source>
</evidence>
<feature type="domain" description="Response regulatory" evidence="2">
    <location>
        <begin position="14"/>
        <end position="131"/>
    </location>
</feature>
<dbReference type="InterPro" id="IPR001789">
    <property type="entry name" value="Sig_transdc_resp-reg_receiver"/>
</dbReference>
<dbReference type="Pfam" id="PF00072">
    <property type="entry name" value="Response_reg"/>
    <property type="match status" value="1"/>
</dbReference>
<dbReference type="STRING" id="69960.SAMN05421720_108173"/>
<dbReference type="RefSeq" id="WP_092786601.1">
    <property type="nucleotide sequence ID" value="NZ_FNAP01000008.1"/>
</dbReference>
<dbReference type="Gene3D" id="3.40.50.2300">
    <property type="match status" value="1"/>
</dbReference>
<feature type="modified residue" description="4-aspartylphosphate" evidence="1">
    <location>
        <position position="64"/>
    </location>
</feature>
<gene>
    <name evidence="4" type="ORF">SAMN05421720_108173</name>
</gene>
<dbReference type="GO" id="GO:0008081">
    <property type="term" value="F:phosphoric diester hydrolase activity"/>
    <property type="evidence" value="ECO:0007669"/>
    <property type="project" value="UniProtKB-ARBA"/>
</dbReference>
<dbReference type="OrthoDB" id="9176789at2"/>
<dbReference type="Pfam" id="PF13487">
    <property type="entry name" value="HD_5"/>
    <property type="match status" value="1"/>
</dbReference>
<dbReference type="Gene3D" id="1.10.3210.10">
    <property type="entry name" value="Hypothetical protein af1432"/>
    <property type="match status" value="1"/>
</dbReference>
<dbReference type="SUPFAM" id="SSF52172">
    <property type="entry name" value="CheY-like"/>
    <property type="match status" value="1"/>
</dbReference>
<dbReference type="InterPro" id="IPR003607">
    <property type="entry name" value="HD/PDEase_dom"/>
</dbReference>
<keyword evidence="1" id="KW-0597">Phosphoprotein</keyword>
<dbReference type="SMART" id="SM00471">
    <property type="entry name" value="HDc"/>
    <property type="match status" value="1"/>
</dbReference>
<evidence type="ECO:0000259" key="3">
    <source>
        <dbReference type="PROSITE" id="PS51832"/>
    </source>
</evidence>
<name>A0A1G7E5M8_9PROT</name>
<evidence type="ECO:0000313" key="5">
    <source>
        <dbReference type="Proteomes" id="UP000199412"/>
    </source>
</evidence>
<dbReference type="GO" id="GO:0000160">
    <property type="term" value="P:phosphorelay signal transduction system"/>
    <property type="evidence" value="ECO:0007669"/>
    <property type="project" value="InterPro"/>
</dbReference>
<dbReference type="PROSITE" id="PS51832">
    <property type="entry name" value="HD_GYP"/>
    <property type="match status" value="1"/>
</dbReference>
<accession>A0A1G7E5M8</accession>
<dbReference type="PANTHER" id="PTHR45228:SF1">
    <property type="entry name" value="CYCLIC DI-GMP PHOSPHODIESTERASE TM_0186"/>
    <property type="match status" value="1"/>
</dbReference>
<dbReference type="InterPro" id="IPR011006">
    <property type="entry name" value="CheY-like_superfamily"/>
</dbReference>
<reference evidence="4 5" key="1">
    <citation type="submission" date="2016-10" db="EMBL/GenBank/DDBJ databases">
        <authorList>
            <person name="de Groot N.N."/>
        </authorList>
    </citation>
    <scope>NUCLEOTIDE SEQUENCE [LARGE SCALE GENOMIC DNA]</scope>
    <source>
        <strain evidence="4 5">ATCC 700224</strain>
    </source>
</reference>
<proteinExistence type="predicted"/>
<evidence type="ECO:0000259" key="2">
    <source>
        <dbReference type="PROSITE" id="PS50110"/>
    </source>
</evidence>
<dbReference type="SUPFAM" id="SSF109604">
    <property type="entry name" value="HD-domain/PDEase-like"/>
    <property type="match status" value="1"/>
</dbReference>